<dbReference type="EMBL" id="JBIASD010000014">
    <property type="protein sequence ID" value="MFF3668331.1"/>
    <property type="molecule type" value="Genomic_DNA"/>
</dbReference>
<keyword evidence="1" id="KW-1133">Transmembrane helix</keyword>
<feature type="transmembrane region" description="Helical" evidence="1">
    <location>
        <begin position="78"/>
        <end position="95"/>
    </location>
</feature>
<proteinExistence type="predicted"/>
<name>A0ABW6STS0_9ACTN</name>
<dbReference type="RefSeq" id="WP_387413822.1">
    <property type="nucleotide sequence ID" value="NZ_JBIASD010000014.1"/>
</dbReference>
<organism evidence="2 3">
    <name type="scientific">Microtetraspora malaysiensis</name>
    <dbReference type="NCBI Taxonomy" id="161358"/>
    <lineage>
        <taxon>Bacteria</taxon>
        <taxon>Bacillati</taxon>
        <taxon>Actinomycetota</taxon>
        <taxon>Actinomycetes</taxon>
        <taxon>Streptosporangiales</taxon>
        <taxon>Streptosporangiaceae</taxon>
        <taxon>Microtetraspora</taxon>
    </lineage>
</organism>
<dbReference type="InterPro" id="IPR011701">
    <property type="entry name" value="MFS"/>
</dbReference>
<protein>
    <submittedName>
        <fullName evidence="2">MFS transporter</fullName>
    </submittedName>
</protein>
<gene>
    <name evidence="2" type="ORF">ACFYXI_22345</name>
</gene>
<dbReference type="PANTHER" id="PTHR23542">
    <property type="match status" value="1"/>
</dbReference>
<evidence type="ECO:0000313" key="3">
    <source>
        <dbReference type="Proteomes" id="UP001602013"/>
    </source>
</evidence>
<feature type="transmembrane region" description="Helical" evidence="1">
    <location>
        <begin position="335"/>
        <end position="358"/>
    </location>
</feature>
<evidence type="ECO:0000313" key="2">
    <source>
        <dbReference type="EMBL" id="MFF3668331.1"/>
    </source>
</evidence>
<feature type="transmembrane region" description="Helical" evidence="1">
    <location>
        <begin position="247"/>
        <end position="267"/>
    </location>
</feature>
<dbReference type="InterPro" id="IPR036259">
    <property type="entry name" value="MFS_trans_sf"/>
</dbReference>
<dbReference type="Gene3D" id="1.20.1250.20">
    <property type="entry name" value="MFS general substrate transporter like domains"/>
    <property type="match status" value="1"/>
</dbReference>
<sequence length="403" mass="41735">MSLQAYRRALALPRVRFTIALMFLARLPMTAMGILLTLHVVSDLNRGYTEAGLVGAASVLASALAAPTMGRMLDRHGLRRVVTVCGTCSAAFWISMPHLPYLALLVLAAPAGALAVPAQSLTRQFLTALVPEDQRRAVFSLDMILGEASFVVGPALAVVAMTQISSTGALTGIGVWLGLVAVVLYVTHLPIRSGAEQEVTDPADRPRMLTWLNGRIIGSLITTVGSMFALIGTEVAVIATMKSHDQTAWTGTVIAAMSIASIIGGLVHGAVRRSLSQGTLAVLLCALLVPVGLLGHAWWMLAIALVPMNLMCTPALAAGTEAISRLAPSQVRGEAIGLLSTATGLGMALGNPVVGFAIDHTSAGWGFAVAGLGGLFLAAAGVLLDRGTNLRTSIDPVAEEGLA</sequence>
<keyword evidence="1" id="KW-0472">Membrane</keyword>
<dbReference type="Proteomes" id="UP001602013">
    <property type="component" value="Unassembled WGS sequence"/>
</dbReference>
<feature type="transmembrane region" description="Helical" evidence="1">
    <location>
        <begin position="47"/>
        <end position="66"/>
    </location>
</feature>
<feature type="transmembrane region" description="Helical" evidence="1">
    <location>
        <begin position="305"/>
        <end position="323"/>
    </location>
</feature>
<dbReference type="Pfam" id="PF07690">
    <property type="entry name" value="MFS_1"/>
    <property type="match status" value="1"/>
</dbReference>
<feature type="transmembrane region" description="Helical" evidence="1">
    <location>
        <begin position="101"/>
        <end position="118"/>
    </location>
</feature>
<comment type="caution">
    <text evidence="2">The sequence shown here is derived from an EMBL/GenBank/DDBJ whole genome shotgun (WGS) entry which is preliminary data.</text>
</comment>
<feature type="transmembrane region" description="Helical" evidence="1">
    <location>
        <begin position="216"/>
        <end position="241"/>
    </location>
</feature>
<keyword evidence="1" id="KW-0812">Transmembrane</keyword>
<evidence type="ECO:0000256" key="1">
    <source>
        <dbReference type="SAM" id="Phobius"/>
    </source>
</evidence>
<dbReference type="SUPFAM" id="SSF103473">
    <property type="entry name" value="MFS general substrate transporter"/>
    <property type="match status" value="1"/>
</dbReference>
<feature type="transmembrane region" description="Helical" evidence="1">
    <location>
        <begin position="21"/>
        <end position="41"/>
    </location>
</feature>
<dbReference type="PANTHER" id="PTHR23542:SF1">
    <property type="entry name" value="MAJOR FACILITATOR SUPERFAMILY (MFS) PROFILE DOMAIN-CONTAINING PROTEIN"/>
    <property type="match status" value="1"/>
</dbReference>
<feature type="transmembrane region" description="Helical" evidence="1">
    <location>
        <begin position="167"/>
        <end position="187"/>
    </location>
</feature>
<feature type="transmembrane region" description="Helical" evidence="1">
    <location>
        <begin position="279"/>
        <end position="299"/>
    </location>
</feature>
<reference evidence="2 3" key="1">
    <citation type="submission" date="2024-10" db="EMBL/GenBank/DDBJ databases">
        <title>The Natural Products Discovery Center: Release of the First 8490 Sequenced Strains for Exploring Actinobacteria Biosynthetic Diversity.</title>
        <authorList>
            <person name="Kalkreuter E."/>
            <person name="Kautsar S.A."/>
            <person name="Yang D."/>
            <person name="Bader C.D."/>
            <person name="Teijaro C.N."/>
            <person name="Fluegel L."/>
            <person name="Davis C.M."/>
            <person name="Simpson J.R."/>
            <person name="Lauterbach L."/>
            <person name="Steele A.D."/>
            <person name="Gui C."/>
            <person name="Meng S."/>
            <person name="Li G."/>
            <person name="Viehrig K."/>
            <person name="Ye F."/>
            <person name="Su P."/>
            <person name="Kiefer A.F."/>
            <person name="Nichols A."/>
            <person name="Cepeda A.J."/>
            <person name="Yan W."/>
            <person name="Fan B."/>
            <person name="Jiang Y."/>
            <person name="Adhikari A."/>
            <person name="Zheng C.-J."/>
            <person name="Schuster L."/>
            <person name="Cowan T.M."/>
            <person name="Smanski M.J."/>
            <person name="Chevrette M.G."/>
            <person name="De Carvalho L.P.S."/>
            <person name="Shen B."/>
        </authorList>
    </citation>
    <scope>NUCLEOTIDE SEQUENCE [LARGE SCALE GENOMIC DNA]</scope>
    <source>
        <strain evidence="2 3">NPDC002173</strain>
    </source>
</reference>
<accession>A0ABW6STS0</accession>
<feature type="transmembrane region" description="Helical" evidence="1">
    <location>
        <begin position="364"/>
        <end position="384"/>
    </location>
</feature>
<feature type="transmembrane region" description="Helical" evidence="1">
    <location>
        <begin position="139"/>
        <end position="161"/>
    </location>
</feature>
<keyword evidence="3" id="KW-1185">Reference proteome</keyword>